<evidence type="ECO:0000259" key="3">
    <source>
        <dbReference type="Pfam" id="PF11961"/>
    </source>
</evidence>
<keyword evidence="5" id="KW-1185">Reference proteome</keyword>
<sequence length="501" mass="56309">MVATKMIWLSSISNRVGNSLFRRPQQATSKASLKAKKKNSPIIGILAFETAKIMTRLVSLYRSLSDPEIQKLRDDVMLSEGVHYLNSVDPGFLLHLACSEKIEDLDRISHAVSRLGKKCREPTLQGFDSIYTDLKLGFLDFTGLAFTAKEIGRKMSKMEKLIAATGELYSGLEILTEIEMSERRLLNWKSFSGPIRTTQVTPEEEALEEKLTRHRENVRRLRENSLWSKTFDQVVALMARAICNVFDRICAVFGPDAASFQPPPESEEEEDLNVKGPEQNFPLTVPRSAPVVYTSGPLERTWTEKPVIAPRNSGPLASTQSRTETKELSFYLGVGYGTPIEIAGITRRRVAPGANTLGAAALALRYANVITLAERLLNNPNSVDAETRSDLYQMLPTGLRTMIREKMWRATRSEDFSDSDESLAEGWREGVGSILGWLAPMAHDTMLWQMERNMERQDFDARPTVMLLQTLFYADREKAEAAIAEVLVGLSCICRHQRGER</sequence>
<dbReference type="GO" id="GO:0045927">
    <property type="term" value="P:positive regulation of growth"/>
    <property type="evidence" value="ECO:0007669"/>
    <property type="project" value="InterPro"/>
</dbReference>
<evidence type="ECO:0000256" key="1">
    <source>
        <dbReference type="SAM" id="MobiDB-lite"/>
    </source>
</evidence>
<accession>A0AAV7F1M5</accession>
<dbReference type="PANTHER" id="PTHR31371">
    <property type="entry name" value="BNAC09G50660D PROTEIN"/>
    <property type="match status" value="1"/>
</dbReference>
<evidence type="ECO:0000313" key="4">
    <source>
        <dbReference type="EMBL" id="KAG9454581.1"/>
    </source>
</evidence>
<organism evidence="4 5">
    <name type="scientific">Aristolochia fimbriata</name>
    <name type="common">White veined hardy Dutchman's pipe vine</name>
    <dbReference type="NCBI Taxonomy" id="158543"/>
    <lineage>
        <taxon>Eukaryota</taxon>
        <taxon>Viridiplantae</taxon>
        <taxon>Streptophyta</taxon>
        <taxon>Embryophyta</taxon>
        <taxon>Tracheophyta</taxon>
        <taxon>Spermatophyta</taxon>
        <taxon>Magnoliopsida</taxon>
        <taxon>Magnoliidae</taxon>
        <taxon>Piperales</taxon>
        <taxon>Aristolochiaceae</taxon>
        <taxon>Aristolochia</taxon>
    </lineage>
</organism>
<dbReference type="Proteomes" id="UP000825729">
    <property type="component" value="Unassembled WGS sequence"/>
</dbReference>
<name>A0AAV7F1M5_ARIFI</name>
<dbReference type="AlphaFoldDB" id="A0AAV7F1M5"/>
<dbReference type="InterPro" id="IPR021864">
    <property type="entry name" value="DUF3475"/>
</dbReference>
<feature type="domain" description="DUF668" evidence="2">
    <location>
        <begin position="356"/>
        <end position="446"/>
    </location>
</feature>
<dbReference type="Pfam" id="PF11961">
    <property type="entry name" value="DUF3475"/>
    <property type="match status" value="1"/>
</dbReference>
<dbReference type="PANTHER" id="PTHR31371:SF13">
    <property type="entry name" value="OS05G0457600 PROTEIN"/>
    <property type="match status" value="1"/>
</dbReference>
<gene>
    <name evidence="4" type="ORF">H6P81_007485</name>
</gene>
<evidence type="ECO:0000313" key="5">
    <source>
        <dbReference type="Proteomes" id="UP000825729"/>
    </source>
</evidence>
<evidence type="ECO:0000259" key="2">
    <source>
        <dbReference type="Pfam" id="PF05003"/>
    </source>
</evidence>
<reference evidence="4 5" key="1">
    <citation type="submission" date="2021-07" db="EMBL/GenBank/DDBJ databases">
        <title>The Aristolochia fimbriata genome: insights into angiosperm evolution, floral development and chemical biosynthesis.</title>
        <authorList>
            <person name="Jiao Y."/>
        </authorList>
    </citation>
    <scope>NUCLEOTIDE SEQUENCE [LARGE SCALE GENOMIC DNA]</scope>
    <source>
        <strain evidence="4">IBCAS-2021</strain>
        <tissue evidence="4">Leaf</tissue>
    </source>
</reference>
<dbReference type="EMBL" id="JAINDJ010000003">
    <property type="protein sequence ID" value="KAG9454581.1"/>
    <property type="molecule type" value="Genomic_DNA"/>
</dbReference>
<dbReference type="Pfam" id="PF05003">
    <property type="entry name" value="DUF668"/>
    <property type="match status" value="1"/>
</dbReference>
<proteinExistence type="predicted"/>
<feature type="domain" description="DUF3475" evidence="3">
    <location>
        <begin position="45"/>
        <end position="101"/>
    </location>
</feature>
<protein>
    <submittedName>
        <fullName evidence="4">Uncharacterized protein</fullName>
    </submittedName>
</protein>
<dbReference type="InterPro" id="IPR007700">
    <property type="entry name" value="DUF668"/>
</dbReference>
<feature type="region of interest" description="Disordered" evidence="1">
    <location>
        <begin position="257"/>
        <end position="280"/>
    </location>
</feature>
<comment type="caution">
    <text evidence="4">The sequence shown here is derived from an EMBL/GenBank/DDBJ whole genome shotgun (WGS) entry which is preliminary data.</text>
</comment>